<dbReference type="Gene3D" id="3.30.70.330">
    <property type="match status" value="2"/>
</dbReference>
<keyword evidence="5" id="KW-1185">Reference proteome</keyword>
<reference evidence="4" key="1">
    <citation type="submission" date="2022-07" db="EMBL/GenBank/DDBJ databases">
        <title>Phylogenomic reconstructions and comparative analyses of Kickxellomycotina fungi.</title>
        <authorList>
            <person name="Reynolds N.K."/>
            <person name="Stajich J.E."/>
            <person name="Barry K."/>
            <person name="Grigoriev I.V."/>
            <person name="Crous P."/>
            <person name="Smith M.E."/>
        </authorList>
    </citation>
    <scope>NUCLEOTIDE SEQUENCE</scope>
    <source>
        <strain evidence="4">RSA 567</strain>
    </source>
</reference>
<feature type="compositionally biased region" description="Basic and acidic residues" evidence="2">
    <location>
        <begin position="270"/>
        <end position="286"/>
    </location>
</feature>
<feature type="compositionally biased region" description="Polar residues" evidence="2">
    <location>
        <begin position="420"/>
        <end position="430"/>
    </location>
</feature>
<dbReference type="PANTHER" id="PTHR32343">
    <property type="entry name" value="SERINE/ARGININE-RICH SPLICING FACTOR"/>
    <property type="match status" value="1"/>
</dbReference>
<evidence type="ECO:0000256" key="1">
    <source>
        <dbReference type="PROSITE-ProRule" id="PRU00176"/>
    </source>
</evidence>
<dbReference type="EMBL" id="JANBQB010000381">
    <property type="protein sequence ID" value="KAJ1977004.1"/>
    <property type="molecule type" value="Genomic_DNA"/>
</dbReference>
<dbReference type="InterPro" id="IPR000504">
    <property type="entry name" value="RRM_dom"/>
</dbReference>
<name>A0A9W8B5L9_9FUNG</name>
<feature type="compositionally biased region" description="Pro residues" evidence="2">
    <location>
        <begin position="239"/>
        <end position="261"/>
    </location>
</feature>
<dbReference type="GO" id="GO:0003723">
    <property type="term" value="F:RNA binding"/>
    <property type="evidence" value="ECO:0007669"/>
    <property type="project" value="UniProtKB-UniRule"/>
</dbReference>
<feature type="compositionally biased region" description="Low complexity" evidence="2">
    <location>
        <begin position="431"/>
        <end position="448"/>
    </location>
</feature>
<sequence>MAATTQTIKVWNVCRVVNETIIKDLFGFFGNVDEMTLASSSDIEGTQECILTFEEQRSVAPALHLTGTMLGDRVIIVTSFTKDEPEDSRTYLGLSARVKGMSLNSPALAIPTPVDPLELEEISRTVYVGSINVAASADELREFLDRFGKVLYVSLAGNANQPSRYAFVMFEAYQAAQKALANSGVEFMGFHLKINHAKSTINKPNKVVPVDQKAASVMDKIRHFQQSIAQKYGVNRPTETPPAPQPTQGLPPPPPHVAQPEPPRRSASRSLERHEQHPSRDVSRSRERSHRRRRDPHRDHYYRGDDDEEGYRRKSRRYRSPPRRSHRYSEREREHRSSHRWSPSPSRSRSRSRSDSLGRSHSRYSRSHRHSRDPRDHGSRRERSHRHHSSSRRHHHHHHHSPSQERQEREFPVSGHGSPSLATKDTSASWSSPSTQTATARTPAPQSTNATESSSVCPATNGSAPTVPDTLATDNVADTAIPPTGEPSDAVAPRESDASAAQ</sequence>
<dbReference type="AlphaFoldDB" id="A0A9W8B5L9"/>
<feature type="compositionally biased region" description="Basic residues" evidence="2">
    <location>
        <begin position="360"/>
        <end position="372"/>
    </location>
</feature>
<dbReference type="InterPro" id="IPR012677">
    <property type="entry name" value="Nucleotide-bd_a/b_plait_sf"/>
</dbReference>
<dbReference type="Pfam" id="PF00076">
    <property type="entry name" value="RRM_1"/>
    <property type="match status" value="1"/>
</dbReference>
<dbReference type="SMART" id="SM00360">
    <property type="entry name" value="RRM"/>
    <property type="match status" value="2"/>
</dbReference>
<feature type="compositionally biased region" description="Basic and acidic residues" evidence="2">
    <location>
        <begin position="402"/>
        <end position="411"/>
    </location>
</feature>
<feature type="domain" description="RRM" evidence="3">
    <location>
        <begin position="124"/>
        <end position="199"/>
    </location>
</feature>
<feature type="compositionally biased region" description="Basic and acidic residues" evidence="2">
    <location>
        <begin position="492"/>
        <end position="502"/>
    </location>
</feature>
<dbReference type="SUPFAM" id="SSF54928">
    <property type="entry name" value="RNA-binding domain, RBD"/>
    <property type="match status" value="2"/>
</dbReference>
<feature type="compositionally biased region" description="Basic residues" evidence="2">
    <location>
        <begin position="313"/>
        <end position="326"/>
    </location>
</feature>
<evidence type="ECO:0000259" key="3">
    <source>
        <dbReference type="PROSITE" id="PS50102"/>
    </source>
</evidence>
<dbReference type="InterPro" id="IPR035979">
    <property type="entry name" value="RBD_domain_sf"/>
</dbReference>
<proteinExistence type="predicted"/>
<evidence type="ECO:0000256" key="2">
    <source>
        <dbReference type="SAM" id="MobiDB-lite"/>
    </source>
</evidence>
<dbReference type="OrthoDB" id="4726at2759"/>
<comment type="caution">
    <text evidence="4">The sequence shown here is derived from an EMBL/GenBank/DDBJ whole genome shotgun (WGS) entry which is preliminary data.</text>
</comment>
<feature type="compositionally biased region" description="Basic residues" evidence="2">
    <location>
        <begin position="382"/>
        <end position="401"/>
    </location>
</feature>
<accession>A0A9W8B5L9</accession>
<evidence type="ECO:0000313" key="4">
    <source>
        <dbReference type="EMBL" id="KAJ1977004.1"/>
    </source>
</evidence>
<feature type="region of interest" description="Disordered" evidence="2">
    <location>
        <begin position="233"/>
        <end position="502"/>
    </location>
</feature>
<gene>
    <name evidence="4" type="ORF">H4R34_003760</name>
</gene>
<evidence type="ECO:0000313" key="5">
    <source>
        <dbReference type="Proteomes" id="UP001151582"/>
    </source>
</evidence>
<organism evidence="4 5">
    <name type="scientific">Dimargaris verticillata</name>
    <dbReference type="NCBI Taxonomy" id="2761393"/>
    <lineage>
        <taxon>Eukaryota</taxon>
        <taxon>Fungi</taxon>
        <taxon>Fungi incertae sedis</taxon>
        <taxon>Zoopagomycota</taxon>
        <taxon>Kickxellomycotina</taxon>
        <taxon>Dimargaritomycetes</taxon>
        <taxon>Dimargaritales</taxon>
        <taxon>Dimargaritaceae</taxon>
        <taxon>Dimargaris</taxon>
    </lineage>
</organism>
<dbReference type="PROSITE" id="PS50102">
    <property type="entry name" value="RRM"/>
    <property type="match status" value="1"/>
</dbReference>
<keyword evidence="1" id="KW-0694">RNA-binding</keyword>
<protein>
    <recommendedName>
        <fullName evidence="3">RRM domain-containing protein</fullName>
    </recommendedName>
</protein>
<dbReference type="Proteomes" id="UP001151582">
    <property type="component" value="Unassembled WGS sequence"/>
</dbReference>
<feature type="compositionally biased region" description="Polar residues" evidence="2">
    <location>
        <begin position="449"/>
        <end position="464"/>
    </location>
</feature>